<name>A0A0W8G1C5_9ZZZZ</name>
<dbReference type="Pfam" id="PF20245">
    <property type="entry name" value="DUF6600"/>
    <property type="match status" value="1"/>
</dbReference>
<feature type="compositionally biased region" description="Low complexity" evidence="1">
    <location>
        <begin position="370"/>
        <end position="386"/>
    </location>
</feature>
<comment type="caution">
    <text evidence="2">The sequence shown here is derived from an EMBL/GenBank/DDBJ whole genome shotgun (WGS) entry which is preliminary data.</text>
</comment>
<feature type="compositionally biased region" description="Basic and acidic residues" evidence="1">
    <location>
        <begin position="342"/>
        <end position="355"/>
    </location>
</feature>
<sequence>MKKMIVIFVIMFAGILTTEIKAGYDNADFHFFYHNLRPHGEWIQIDYDLVVWKPYRVDRYWSPYSVGHWEYTSYGWYWESYEPFGWATYHYGRWYNDDFYGWVWVPGYEWGPSWVEWRYSDNYIGWAPLPPYASFRINVGIHFSVNYRSSYYYWNFVPFNRFHHRNVHVHFVPVGNKNRVFNNTKYRTNYYSDRGRIINGGVDRNYVERRTGNRIVEREISRTTDLREFTGSRGNVNSNRIVTYQPDEREVQKFREMPTSDINKGSSKSTLRRDVVTFRNEENKSREVFSNNREEVRRDAEVRDIQSRSPQTSRPEVRTTERSTRESQETRTVPQRETSTPEVKRNDQQSKRTESILKSTQPAKRENSETRSTNNNRNNSPSVSTNRNERKETVRSTPVKRQESKSNTQQRTTTKKRND</sequence>
<protein>
    <submittedName>
        <fullName evidence="2">Uncharacterized protein</fullName>
    </submittedName>
</protein>
<reference evidence="2" key="1">
    <citation type="journal article" date="2015" name="Proc. Natl. Acad. Sci. U.S.A.">
        <title>Networks of energetic and metabolic interactions define dynamics in microbial communities.</title>
        <authorList>
            <person name="Embree M."/>
            <person name="Liu J.K."/>
            <person name="Al-Bassam M.M."/>
            <person name="Zengler K."/>
        </authorList>
    </citation>
    <scope>NUCLEOTIDE SEQUENCE</scope>
</reference>
<proteinExistence type="predicted"/>
<dbReference type="EMBL" id="LNQE01000383">
    <property type="protein sequence ID" value="KUG26951.1"/>
    <property type="molecule type" value="Genomic_DNA"/>
</dbReference>
<feature type="compositionally biased region" description="Basic and acidic residues" evidence="1">
    <location>
        <begin position="248"/>
        <end position="258"/>
    </location>
</feature>
<feature type="region of interest" description="Disordered" evidence="1">
    <location>
        <begin position="248"/>
        <end position="274"/>
    </location>
</feature>
<gene>
    <name evidence="2" type="ORF">ASZ90_003201</name>
</gene>
<dbReference type="AlphaFoldDB" id="A0A0W8G1C5"/>
<dbReference type="InterPro" id="IPR046535">
    <property type="entry name" value="DUF6600"/>
</dbReference>
<accession>A0A0W8G1C5</accession>
<feature type="compositionally biased region" description="Basic and acidic residues" evidence="1">
    <location>
        <begin position="286"/>
        <end position="306"/>
    </location>
</feature>
<feature type="region of interest" description="Disordered" evidence="1">
    <location>
        <begin position="286"/>
        <end position="419"/>
    </location>
</feature>
<evidence type="ECO:0000256" key="1">
    <source>
        <dbReference type="SAM" id="MobiDB-lite"/>
    </source>
</evidence>
<organism evidence="2">
    <name type="scientific">hydrocarbon metagenome</name>
    <dbReference type="NCBI Taxonomy" id="938273"/>
    <lineage>
        <taxon>unclassified sequences</taxon>
        <taxon>metagenomes</taxon>
        <taxon>ecological metagenomes</taxon>
    </lineage>
</organism>
<feature type="compositionally biased region" description="Polar residues" evidence="1">
    <location>
        <begin position="260"/>
        <end position="269"/>
    </location>
</feature>
<feature type="compositionally biased region" description="Basic and acidic residues" evidence="1">
    <location>
        <begin position="387"/>
        <end position="404"/>
    </location>
</feature>
<evidence type="ECO:0000313" key="2">
    <source>
        <dbReference type="EMBL" id="KUG26951.1"/>
    </source>
</evidence>
<feature type="compositionally biased region" description="Basic and acidic residues" evidence="1">
    <location>
        <begin position="315"/>
        <end position="329"/>
    </location>
</feature>